<dbReference type="Proteomes" id="UP000324222">
    <property type="component" value="Unassembled WGS sequence"/>
</dbReference>
<evidence type="ECO:0000313" key="2">
    <source>
        <dbReference type="Proteomes" id="UP000324222"/>
    </source>
</evidence>
<dbReference type="AlphaFoldDB" id="A0A5B7DUL8"/>
<evidence type="ECO:0000313" key="1">
    <source>
        <dbReference type="EMBL" id="MPC24636.1"/>
    </source>
</evidence>
<comment type="caution">
    <text evidence="1">The sequence shown here is derived from an EMBL/GenBank/DDBJ whole genome shotgun (WGS) entry which is preliminary data.</text>
</comment>
<proteinExistence type="predicted"/>
<organism evidence="1 2">
    <name type="scientific">Portunus trituberculatus</name>
    <name type="common">Swimming crab</name>
    <name type="synonym">Neptunus trituberculatus</name>
    <dbReference type="NCBI Taxonomy" id="210409"/>
    <lineage>
        <taxon>Eukaryota</taxon>
        <taxon>Metazoa</taxon>
        <taxon>Ecdysozoa</taxon>
        <taxon>Arthropoda</taxon>
        <taxon>Crustacea</taxon>
        <taxon>Multicrustacea</taxon>
        <taxon>Malacostraca</taxon>
        <taxon>Eumalacostraca</taxon>
        <taxon>Eucarida</taxon>
        <taxon>Decapoda</taxon>
        <taxon>Pleocyemata</taxon>
        <taxon>Brachyura</taxon>
        <taxon>Eubrachyura</taxon>
        <taxon>Portunoidea</taxon>
        <taxon>Portunidae</taxon>
        <taxon>Portuninae</taxon>
        <taxon>Portunus</taxon>
    </lineage>
</organism>
<dbReference type="EMBL" id="VSRR010001354">
    <property type="protein sequence ID" value="MPC24636.1"/>
    <property type="molecule type" value="Genomic_DNA"/>
</dbReference>
<reference evidence="1 2" key="1">
    <citation type="submission" date="2019-05" db="EMBL/GenBank/DDBJ databases">
        <title>Another draft genome of Portunus trituberculatus and its Hox gene families provides insights of decapod evolution.</title>
        <authorList>
            <person name="Jeong J.-H."/>
            <person name="Song I."/>
            <person name="Kim S."/>
            <person name="Choi T."/>
            <person name="Kim D."/>
            <person name="Ryu S."/>
            <person name="Kim W."/>
        </authorList>
    </citation>
    <scope>NUCLEOTIDE SEQUENCE [LARGE SCALE GENOMIC DNA]</scope>
    <source>
        <tissue evidence="1">Muscle</tissue>
    </source>
</reference>
<protein>
    <submittedName>
        <fullName evidence="1">Uncharacterized protein</fullName>
    </submittedName>
</protein>
<gene>
    <name evidence="1" type="ORF">E2C01_017724</name>
</gene>
<accession>A0A5B7DUL8</accession>
<name>A0A5B7DUL8_PORTR</name>
<keyword evidence="2" id="KW-1185">Reference proteome</keyword>
<sequence>MSVWQVEEQTWHYSGQNITSVLRSAHRDGSLARKQLSFKRESA</sequence>